<dbReference type="Pfam" id="PF11751">
    <property type="entry name" value="PorP_SprF"/>
    <property type="match status" value="1"/>
</dbReference>
<protein>
    <submittedName>
        <fullName evidence="2">Type IX secretion system membrane protein PorP/SprF</fullName>
    </submittedName>
</protein>
<dbReference type="NCBIfam" id="TIGR03519">
    <property type="entry name" value="T9SS_PorP_fam"/>
    <property type="match status" value="1"/>
</dbReference>
<accession>A0A9D1GFD7</accession>
<feature type="chain" id="PRO_5038405301" evidence="1">
    <location>
        <begin position="25"/>
        <end position="318"/>
    </location>
</feature>
<evidence type="ECO:0000313" key="2">
    <source>
        <dbReference type="EMBL" id="HIT40127.1"/>
    </source>
</evidence>
<dbReference type="AlphaFoldDB" id="A0A9D1GFD7"/>
<evidence type="ECO:0000313" key="3">
    <source>
        <dbReference type="Proteomes" id="UP000886722"/>
    </source>
</evidence>
<dbReference type="EMBL" id="DVKT01000066">
    <property type="protein sequence ID" value="HIT40127.1"/>
    <property type="molecule type" value="Genomic_DNA"/>
</dbReference>
<gene>
    <name evidence="2" type="ORF">IAD06_08865</name>
</gene>
<evidence type="ECO:0000256" key="1">
    <source>
        <dbReference type="SAM" id="SignalP"/>
    </source>
</evidence>
<reference evidence="2" key="1">
    <citation type="submission" date="2020-10" db="EMBL/GenBank/DDBJ databases">
        <authorList>
            <person name="Gilroy R."/>
        </authorList>
    </citation>
    <scope>NUCLEOTIDE SEQUENCE</scope>
    <source>
        <strain evidence="2">21143</strain>
    </source>
</reference>
<feature type="signal peptide" evidence="1">
    <location>
        <begin position="1"/>
        <end position="24"/>
    </location>
</feature>
<name>A0A9D1GFD7_9BACT</name>
<keyword evidence="1" id="KW-0732">Signal</keyword>
<reference evidence="2" key="2">
    <citation type="journal article" date="2021" name="PeerJ">
        <title>Extensive microbial diversity within the chicken gut microbiome revealed by metagenomics and culture.</title>
        <authorList>
            <person name="Gilroy R."/>
            <person name="Ravi A."/>
            <person name="Getino M."/>
            <person name="Pursley I."/>
            <person name="Horton D.L."/>
            <person name="Alikhan N.F."/>
            <person name="Baker D."/>
            <person name="Gharbi K."/>
            <person name="Hall N."/>
            <person name="Watson M."/>
            <person name="Adriaenssens E.M."/>
            <person name="Foster-Nyarko E."/>
            <person name="Jarju S."/>
            <person name="Secka A."/>
            <person name="Antonio M."/>
            <person name="Oren A."/>
            <person name="Chaudhuri R.R."/>
            <person name="La Ragione R."/>
            <person name="Hildebrand F."/>
            <person name="Pallen M.J."/>
        </authorList>
    </citation>
    <scope>NUCLEOTIDE SEQUENCE</scope>
    <source>
        <strain evidence="2">21143</strain>
    </source>
</reference>
<comment type="caution">
    <text evidence="2">The sequence shown here is derived from an EMBL/GenBank/DDBJ whole genome shotgun (WGS) entry which is preliminary data.</text>
</comment>
<dbReference type="Proteomes" id="UP000886722">
    <property type="component" value="Unassembled WGS sequence"/>
</dbReference>
<proteinExistence type="predicted"/>
<organism evidence="2 3">
    <name type="scientific">Candidatus Caccoplasma intestinavium</name>
    <dbReference type="NCBI Taxonomy" id="2840716"/>
    <lineage>
        <taxon>Bacteria</taxon>
        <taxon>Pseudomonadati</taxon>
        <taxon>Bacteroidota</taxon>
        <taxon>Bacteroidia</taxon>
        <taxon>Bacteroidales</taxon>
        <taxon>Bacteroidaceae</taxon>
        <taxon>Bacteroidaceae incertae sedis</taxon>
        <taxon>Candidatus Caccoplasma</taxon>
    </lineage>
</organism>
<dbReference type="InterPro" id="IPR019861">
    <property type="entry name" value="PorP/SprF_Bacteroidetes"/>
</dbReference>
<sequence>MRMRYKRYLLLLLLVLPSMVRLRAQDDTQLSQYWAMPSYYNAGAAGIYEKLNLRAATRQQWVGMPGAPKSFLVLADMPLRFLKADHGIGLQLSNDSYGLFKTTSFGIQYAYKVKLWGGQLSLGLQLGLISQIFDGTEVFIPESDYHQQTDDAIPTSEVQGTAFDVGFGVYYTHKYFYAGLSSTHLSQPAISFDENYEGSITRAYYFIAGGNIPLRNALYEVQPSMMVKTTFQMTQAELTLRLRYNRFIWGGLAYRWNEAIIFMAGCEFKNFLLGYSYDYSTSAIQKASSGSHEVFIGYSMKLELSKGKKNKHKSIRIL</sequence>